<proteinExistence type="predicted"/>
<evidence type="ECO:0008006" key="4">
    <source>
        <dbReference type="Google" id="ProtNLM"/>
    </source>
</evidence>
<name>A0A0D2WRC9_CAPO3</name>
<dbReference type="OrthoDB" id="5854584at2759"/>
<dbReference type="Proteomes" id="UP000008743">
    <property type="component" value="Unassembled WGS sequence"/>
</dbReference>
<evidence type="ECO:0000313" key="2">
    <source>
        <dbReference type="EMBL" id="KJE93748.1"/>
    </source>
</evidence>
<feature type="transmembrane region" description="Helical" evidence="1">
    <location>
        <begin position="118"/>
        <end position="138"/>
    </location>
</feature>
<feature type="transmembrane region" description="Helical" evidence="1">
    <location>
        <begin position="174"/>
        <end position="191"/>
    </location>
</feature>
<dbReference type="RefSeq" id="XP_004348325.1">
    <property type="nucleotide sequence ID" value="XM_004348275.2"/>
</dbReference>
<gene>
    <name evidence="2" type="ORF">CAOG_004497</name>
</gene>
<keyword evidence="1" id="KW-0472">Membrane</keyword>
<dbReference type="SUPFAM" id="SSF103481">
    <property type="entry name" value="Multidrug resistance efflux transporter EmrE"/>
    <property type="match status" value="1"/>
</dbReference>
<dbReference type="InterPro" id="IPR037185">
    <property type="entry name" value="EmrE-like"/>
</dbReference>
<dbReference type="PhylomeDB" id="A0A0D2WRC9"/>
<dbReference type="Gene3D" id="1.10.3730.20">
    <property type="match status" value="1"/>
</dbReference>
<keyword evidence="3" id="KW-1185">Reference proteome</keyword>
<dbReference type="eggNOG" id="ENOG502S96H">
    <property type="taxonomic scope" value="Eukaryota"/>
</dbReference>
<dbReference type="PANTHER" id="PTHR31965">
    <property type="entry name" value="TRANSMEMBRANE PROTEIN 42"/>
    <property type="match status" value="1"/>
</dbReference>
<keyword evidence="1" id="KW-1133">Transmembrane helix</keyword>
<dbReference type="InParanoid" id="A0A0D2WRC9"/>
<sequence length="207" mass="21544">MAAISSQSQAAAVGRSLAVAAGGFAALASVMGKLATHSPAVSAAVAEGDGAGSSAGETWSHLIAALLHRGVSLAWPTWCVLATWAGSVDWARPLCPLDQVTDQDCISIQTMSNMLQTVVGFALVILCNALMWTLFSTALSKCKTSLEATALSMVSNFCLSAILGHLFFSEPLPVQWWIGTCAILIGALIISSDRDSTQPPPAPRRES</sequence>
<dbReference type="InterPro" id="IPR039632">
    <property type="entry name" value="TMEM42"/>
</dbReference>
<organism evidence="2 3">
    <name type="scientific">Capsaspora owczarzaki (strain ATCC 30864)</name>
    <dbReference type="NCBI Taxonomy" id="595528"/>
    <lineage>
        <taxon>Eukaryota</taxon>
        <taxon>Filasterea</taxon>
        <taxon>Capsaspora</taxon>
    </lineage>
</organism>
<reference evidence="3" key="1">
    <citation type="submission" date="2011-02" db="EMBL/GenBank/DDBJ databases">
        <title>The Genome Sequence of Capsaspora owczarzaki ATCC 30864.</title>
        <authorList>
            <person name="Russ C."/>
            <person name="Cuomo C."/>
            <person name="Burger G."/>
            <person name="Gray M.W."/>
            <person name="Holland P.W.H."/>
            <person name="King N."/>
            <person name="Lang F.B.F."/>
            <person name="Roger A.J."/>
            <person name="Ruiz-Trillo I."/>
            <person name="Young S.K."/>
            <person name="Zeng Q."/>
            <person name="Gargeya S."/>
            <person name="Alvarado L."/>
            <person name="Berlin A."/>
            <person name="Chapman S.B."/>
            <person name="Chen Z."/>
            <person name="Freedman E."/>
            <person name="Gellesch M."/>
            <person name="Goldberg J."/>
            <person name="Griggs A."/>
            <person name="Gujja S."/>
            <person name="Heilman E."/>
            <person name="Heiman D."/>
            <person name="Howarth C."/>
            <person name="Mehta T."/>
            <person name="Neiman D."/>
            <person name="Pearson M."/>
            <person name="Roberts A."/>
            <person name="Saif S."/>
            <person name="Shea T."/>
            <person name="Shenoy N."/>
            <person name="Sisk P."/>
            <person name="Stolte C."/>
            <person name="Sykes S."/>
            <person name="White J."/>
            <person name="Yandava C."/>
            <person name="Haas B."/>
            <person name="Nusbaum C."/>
            <person name="Birren B."/>
        </authorList>
    </citation>
    <scope>NUCLEOTIDE SEQUENCE</scope>
    <source>
        <strain evidence="3">ATCC 30864</strain>
    </source>
</reference>
<feature type="transmembrane region" description="Helical" evidence="1">
    <location>
        <begin position="150"/>
        <end position="168"/>
    </location>
</feature>
<evidence type="ECO:0000256" key="1">
    <source>
        <dbReference type="SAM" id="Phobius"/>
    </source>
</evidence>
<keyword evidence="1" id="KW-0812">Transmembrane</keyword>
<dbReference type="EMBL" id="KE346365">
    <property type="protein sequence ID" value="KJE93748.1"/>
    <property type="molecule type" value="Genomic_DNA"/>
</dbReference>
<evidence type="ECO:0000313" key="3">
    <source>
        <dbReference type="Proteomes" id="UP000008743"/>
    </source>
</evidence>
<protein>
    <recommendedName>
        <fullName evidence="4">EamA domain-containing protein</fullName>
    </recommendedName>
</protein>
<dbReference type="AlphaFoldDB" id="A0A0D2WRC9"/>
<dbReference type="PANTHER" id="PTHR31965:SF1">
    <property type="entry name" value="TRANSMEMBRANE PROTEIN 42"/>
    <property type="match status" value="1"/>
</dbReference>
<accession>A0A0D2WRC9</accession>
<dbReference type="STRING" id="595528.A0A0D2WRC9"/>